<gene>
    <name evidence="1" type="ORF">HF964_09130</name>
</gene>
<name>A0A7X6S3B6_9LACO</name>
<protein>
    <submittedName>
        <fullName evidence="1">Phage gp6-like head-tail connector protein</fullName>
    </submittedName>
</protein>
<accession>A0A7X6S3B6</accession>
<sequence length="97" mass="10794">MKPEDLIAELNLDESDETTQLITNLIETSKVIVSQAVNSKVDQTIFEADLVYQRAIMTLATQMFYDRTLDGGLSLGLKMLIENLQGKFIGGVNELTK</sequence>
<keyword evidence="2" id="KW-1185">Reference proteome</keyword>
<dbReference type="EMBL" id="JAAXPN010000012">
    <property type="protein sequence ID" value="NKZ24949.1"/>
    <property type="molecule type" value="Genomic_DNA"/>
</dbReference>
<reference evidence="1 2" key="1">
    <citation type="submission" date="2020-04" db="EMBL/GenBank/DDBJ databases">
        <title>MicrobeNet Type strains.</title>
        <authorList>
            <person name="Nicholson A.C."/>
        </authorList>
    </citation>
    <scope>NUCLEOTIDE SEQUENCE [LARGE SCALE GENOMIC DNA]</scope>
    <source>
        <strain evidence="1 2">CCUG 61472</strain>
    </source>
</reference>
<dbReference type="NCBIfam" id="TIGR01560">
    <property type="entry name" value="put_DNA_pack"/>
    <property type="match status" value="1"/>
</dbReference>
<organism evidence="1 2">
    <name type="scientific">Periweissella fabalis</name>
    <dbReference type="NCBI Taxonomy" id="1070421"/>
    <lineage>
        <taxon>Bacteria</taxon>
        <taxon>Bacillati</taxon>
        <taxon>Bacillota</taxon>
        <taxon>Bacilli</taxon>
        <taxon>Lactobacillales</taxon>
        <taxon>Lactobacillaceae</taxon>
        <taxon>Periweissella</taxon>
    </lineage>
</organism>
<dbReference type="RefSeq" id="WP_168722744.1">
    <property type="nucleotide sequence ID" value="NZ_JAAXPN010000012.1"/>
</dbReference>
<dbReference type="AlphaFoldDB" id="A0A7X6S3B6"/>
<dbReference type="InterPro" id="IPR006450">
    <property type="entry name" value="Phage_HK97_gp6-like"/>
</dbReference>
<evidence type="ECO:0000313" key="1">
    <source>
        <dbReference type="EMBL" id="NKZ24949.1"/>
    </source>
</evidence>
<dbReference type="Proteomes" id="UP000549765">
    <property type="component" value="Unassembled WGS sequence"/>
</dbReference>
<proteinExistence type="predicted"/>
<comment type="caution">
    <text evidence="1">The sequence shown here is derived from an EMBL/GenBank/DDBJ whole genome shotgun (WGS) entry which is preliminary data.</text>
</comment>
<evidence type="ECO:0000313" key="2">
    <source>
        <dbReference type="Proteomes" id="UP000549765"/>
    </source>
</evidence>